<keyword evidence="4" id="KW-1185">Reference proteome</keyword>
<dbReference type="RefSeq" id="WP_048732711.1">
    <property type="nucleotide sequence ID" value="NZ_CP012033.1"/>
</dbReference>
<dbReference type="EMBL" id="CP012033">
    <property type="protein sequence ID" value="AKP64004.1"/>
    <property type="molecule type" value="Genomic_DNA"/>
</dbReference>
<protein>
    <submittedName>
        <fullName evidence="3">NUDIX hydrolase</fullName>
    </submittedName>
</protein>
<dbReference type="InterPro" id="IPR015797">
    <property type="entry name" value="NUDIX_hydrolase-like_dom_sf"/>
</dbReference>
<feature type="domain" description="Nudix hydrolase" evidence="2">
    <location>
        <begin position="33"/>
        <end position="163"/>
    </location>
</feature>
<dbReference type="PANTHER" id="PTHR10885:SF0">
    <property type="entry name" value="ISOPENTENYL-DIPHOSPHATE DELTA-ISOMERASE"/>
    <property type="match status" value="1"/>
</dbReference>
<dbReference type="KEGG" id="lko:ABN16_02660"/>
<evidence type="ECO:0000259" key="2">
    <source>
        <dbReference type="PROSITE" id="PS51462"/>
    </source>
</evidence>
<reference evidence="3 4" key="1">
    <citation type="submission" date="2015-07" db="EMBL/GenBank/DDBJ databases">
        <title>Lactobacillus korensis/26-25/ whole genome sequencing.</title>
        <authorList>
            <person name="Kim M.K."/>
            <person name="Im W.-T."/>
            <person name="Srinivasan S."/>
            <person name="Lee J.-J."/>
        </authorList>
    </citation>
    <scope>NUCLEOTIDE SEQUENCE [LARGE SCALE GENOMIC DNA]</scope>
    <source>
        <strain evidence="3 4">26-25</strain>
    </source>
</reference>
<dbReference type="Proteomes" id="UP000036000">
    <property type="component" value="Chromosome"/>
</dbReference>
<evidence type="ECO:0000256" key="1">
    <source>
        <dbReference type="ARBA" id="ARBA00022801"/>
    </source>
</evidence>
<dbReference type="PROSITE" id="PS00893">
    <property type="entry name" value="NUDIX_BOX"/>
    <property type="match status" value="1"/>
</dbReference>
<dbReference type="PANTHER" id="PTHR10885">
    <property type="entry name" value="ISOPENTENYL-DIPHOSPHATE DELTA-ISOMERASE"/>
    <property type="match status" value="1"/>
</dbReference>
<dbReference type="CDD" id="cd04693">
    <property type="entry name" value="NUDIX_Hydrolase"/>
    <property type="match status" value="1"/>
</dbReference>
<evidence type="ECO:0000313" key="4">
    <source>
        <dbReference type="Proteomes" id="UP000036000"/>
    </source>
</evidence>
<proteinExistence type="predicted"/>
<gene>
    <name evidence="3" type="ORF">ABN16_02660</name>
</gene>
<dbReference type="Gene3D" id="3.90.79.10">
    <property type="entry name" value="Nucleoside Triphosphate Pyrophosphohydrolase"/>
    <property type="match status" value="1"/>
</dbReference>
<evidence type="ECO:0000313" key="3">
    <source>
        <dbReference type="EMBL" id="AKP64004.1"/>
    </source>
</evidence>
<dbReference type="InterPro" id="IPR020084">
    <property type="entry name" value="NUDIX_hydrolase_CS"/>
</dbReference>
<dbReference type="AlphaFoldDB" id="A0AAC9ER38"/>
<keyword evidence="1 3" id="KW-0378">Hydrolase</keyword>
<organism evidence="3 4">
    <name type="scientific">Levilactobacillus koreensis</name>
    <dbReference type="NCBI Taxonomy" id="637971"/>
    <lineage>
        <taxon>Bacteria</taxon>
        <taxon>Bacillati</taxon>
        <taxon>Bacillota</taxon>
        <taxon>Bacilli</taxon>
        <taxon>Lactobacillales</taxon>
        <taxon>Lactobacillaceae</taxon>
        <taxon>Levilactobacillus</taxon>
    </lineage>
</organism>
<sequence length="182" mass="21102">MAADRLTEHWDIYNRQLQVVGHRQRKETLHPGEYHLVVNAFIFHPDGQVLLQQRTADKLNFPSCWDCSVGGSVLAGETIETGMHREMHEELGLDLPVTAANNYWLRPYSHWIEAWFAFETTTPLDNLTLQRSEVQRAAFFSPTVAHSHLKQIGFNAYSLELRRAWEHLNKNHPLNGWFSRGL</sequence>
<dbReference type="InterPro" id="IPR000086">
    <property type="entry name" value="NUDIX_hydrolase_dom"/>
</dbReference>
<dbReference type="GO" id="GO:0016787">
    <property type="term" value="F:hydrolase activity"/>
    <property type="evidence" value="ECO:0007669"/>
    <property type="project" value="UniProtKB-KW"/>
</dbReference>
<accession>A0AAC9ER38</accession>
<dbReference type="PROSITE" id="PS51462">
    <property type="entry name" value="NUDIX"/>
    <property type="match status" value="1"/>
</dbReference>
<dbReference type="Pfam" id="PF00293">
    <property type="entry name" value="NUDIX"/>
    <property type="match status" value="1"/>
</dbReference>
<dbReference type="SUPFAM" id="SSF55811">
    <property type="entry name" value="Nudix"/>
    <property type="match status" value="1"/>
</dbReference>
<name>A0AAC9ER38_9LACO</name>